<dbReference type="Proteomes" id="UP000239047">
    <property type="component" value="Unassembled WGS sequence"/>
</dbReference>
<protein>
    <submittedName>
        <fullName evidence="1">Uncharacterized protein</fullName>
    </submittedName>
</protein>
<proteinExistence type="predicted"/>
<keyword evidence="3" id="KW-1185">Reference proteome</keyword>
<evidence type="ECO:0000313" key="1">
    <source>
        <dbReference type="EMBL" id="PPA68670.1"/>
    </source>
</evidence>
<gene>
    <name evidence="1" type="ORF">C4B60_19045</name>
    <name evidence="2" type="ORF">C4B60_19475</name>
</gene>
<name>A0A2S5G6R3_9BACL</name>
<evidence type="ECO:0000313" key="2">
    <source>
        <dbReference type="EMBL" id="PPA68747.1"/>
    </source>
</evidence>
<comment type="caution">
    <text evidence="1">The sequence shown here is derived from an EMBL/GenBank/DDBJ whole genome shotgun (WGS) entry which is preliminary data.</text>
</comment>
<reference evidence="1 3" key="1">
    <citation type="submission" date="2018-02" db="EMBL/GenBank/DDBJ databases">
        <title>Jeotgalibacillus proteolyticum sp. nov. a protease producing bacterium isolated from ocean sediments of Laizhou Bay.</title>
        <authorList>
            <person name="Li Y."/>
        </authorList>
    </citation>
    <scope>NUCLEOTIDE SEQUENCE [LARGE SCALE GENOMIC DNA]</scope>
    <source>
        <strain evidence="1 3">22-7</strain>
    </source>
</reference>
<dbReference type="EMBL" id="PREZ01000009">
    <property type="protein sequence ID" value="PPA68747.1"/>
    <property type="molecule type" value="Genomic_DNA"/>
</dbReference>
<sequence length="75" mass="8452">MPFLQGERKDKNSSVLQFGRKKGNYSLKAAVRLVPIGFDGLELVAFGSWRMGRRQGIRNLRPVGASRTDRGYRAI</sequence>
<evidence type="ECO:0000313" key="3">
    <source>
        <dbReference type="Proteomes" id="UP000239047"/>
    </source>
</evidence>
<organism evidence="1 3">
    <name type="scientific">Jeotgalibacillus proteolyticus</name>
    <dbReference type="NCBI Taxonomy" id="2082395"/>
    <lineage>
        <taxon>Bacteria</taxon>
        <taxon>Bacillati</taxon>
        <taxon>Bacillota</taxon>
        <taxon>Bacilli</taxon>
        <taxon>Bacillales</taxon>
        <taxon>Caryophanaceae</taxon>
        <taxon>Jeotgalibacillus</taxon>
    </lineage>
</organism>
<accession>A0A2S5G6R3</accession>
<dbReference type="AlphaFoldDB" id="A0A2S5G6R3"/>
<dbReference type="EMBL" id="PREZ01000009">
    <property type="protein sequence ID" value="PPA68670.1"/>
    <property type="molecule type" value="Genomic_DNA"/>
</dbReference>